<keyword evidence="1" id="KW-0812">Transmembrane</keyword>
<protein>
    <submittedName>
        <fullName evidence="2">Uncharacterized protein</fullName>
    </submittedName>
</protein>
<reference evidence="2 3" key="1">
    <citation type="submission" date="2018-07" db="EMBL/GenBank/DDBJ databases">
        <title>New species, Clostridium PI-S10-A1B.</title>
        <authorList>
            <person name="Krishna G."/>
            <person name="Summeta K."/>
            <person name="Shikha S."/>
            <person name="Prabhu P.B."/>
            <person name="Suresh K."/>
        </authorList>
    </citation>
    <scope>NUCLEOTIDE SEQUENCE [LARGE SCALE GENOMIC DNA]</scope>
    <source>
        <strain evidence="2 3">PI-S10-A1B</strain>
    </source>
</reference>
<dbReference type="AlphaFoldDB" id="A0A3E2N3U0"/>
<evidence type="ECO:0000313" key="3">
    <source>
        <dbReference type="Proteomes" id="UP000260680"/>
    </source>
</evidence>
<feature type="transmembrane region" description="Helical" evidence="1">
    <location>
        <begin position="111"/>
        <end position="129"/>
    </location>
</feature>
<evidence type="ECO:0000313" key="2">
    <source>
        <dbReference type="EMBL" id="RFZ75670.1"/>
    </source>
</evidence>
<keyword evidence="1" id="KW-1133">Transmembrane helix</keyword>
<organism evidence="2 3">
    <name type="scientific">Lacrimispora amygdalina</name>
    <dbReference type="NCBI Taxonomy" id="253257"/>
    <lineage>
        <taxon>Bacteria</taxon>
        <taxon>Bacillati</taxon>
        <taxon>Bacillota</taxon>
        <taxon>Clostridia</taxon>
        <taxon>Lachnospirales</taxon>
        <taxon>Lachnospiraceae</taxon>
        <taxon>Lacrimispora</taxon>
    </lineage>
</organism>
<accession>A0A3E2N3U0</accession>
<dbReference type="RefSeq" id="WP_117420133.1">
    <property type="nucleotide sequence ID" value="NZ_QOHO01000126.1"/>
</dbReference>
<dbReference type="OrthoDB" id="1912437at2"/>
<comment type="caution">
    <text evidence="2">The sequence shown here is derived from an EMBL/GenBank/DDBJ whole genome shotgun (WGS) entry which is preliminary data.</text>
</comment>
<gene>
    <name evidence="2" type="ORF">DS742_27705</name>
</gene>
<evidence type="ECO:0000256" key="1">
    <source>
        <dbReference type="SAM" id="Phobius"/>
    </source>
</evidence>
<feature type="transmembrane region" description="Helical" evidence="1">
    <location>
        <begin position="45"/>
        <end position="64"/>
    </location>
</feature>
<dbReference type="EMBL" id="QOHO01000126">
    <property type="protein sequence ID" value="RFZ75670.1"/>
    <property type="molecule type" value="Genomic_DNA"/>
</dbReference>
<feature type="transmembrane region" description="Helical" evidence="1">
    <location>
        <begin position="84"/>
        <end position="105"/>
    </location>
</feature>
<name>A0A3E2N3U0_9FIRM</name>
<dbReference type="Proteomes" id="UP000260680">
    <property type="component" value="Unassembled WGS sequence"/>
</dbReference>
<keyword evidence="1" id="KW-0472">Membrane</keyword>
<sequence length="131" mass="15334">MKNYKTSSETLLALGVICCLLFMRYYETALYYRNINLILDTLYGYIAIPLFYFLISACLTTIFIKLSKIRISKKMKIFKLTDIFLLIIYMIVIVLRLSGYMTIGIIPFSSIYRFVFIAWGCIFASDFCLEK</sequence>
<proteinExistence type="predicted"/>